<name>A0A5C8ZQU7_9GAMM</name>
<protein>
    <recommendedName>
        <fullName evidence="3">HD/PDEase domain-containing protein</fullName>
    </recommendedName>
</protein>
<evidence type="ECO:0000313" key="1">
    <source>
        <dbReference type="EMBL" id="TXS89711.1"/>
    </source>
</evidence>
<organism evidence="1 2">
    <name type="scientific">Parahaliea aestuarii</name>
    <dbReference type="NCBI Taxonomy" id="1852021"/>
    <lineage>
        <taxon>Bacteria</taxon>
        <taxon>Pseudomonadati</taxon>
        <taxon>Pseudomonadota</taxon>
        <taxon>Gammaproteobacteria</taxon>
        <taxon>Cellvibrionales</taxon>
        <taxon>Halieaceae</taxon>
        <taxon>Parahaliea</taxon>
    </lineage>
</organism>
<gene>
    <name evidence="1" type="ORF">FVW59_17030</name>
</gene>
<reference evidence="1 2" key="1">
    <citation type="submission" date="2019-08" db="EMBL/GenBank/DDBJ databases">
        <title>Parahaliea maris sp. nov., isolated from the surface seawater.</title>
        <authorList>
            <person name="Liu Y."/>
        </authorList>
    </citation>
    <scope>NUCLEOTIDE SEQUENCE [LARGE SCALE GENOMIC DNA]</scope>
    <source>
        <strain evidence="1 2">S2-26</strain>
    </source>
</reference>
<comment type="caution">
    <text evidence="1">The sequence shown here is derived from an EMBL/GenBank/DDBJ whole genome shotgun (WGS) entry which is preliminary data.</text>
</comment>
<keyword evidence="2" id="KW-1185">Reference proteome</keyword>
<evidence type="ECO:0000313" key="2">
    <source>
        <dbReference type="Proteomes" id="UP000321933"/>
    </source>
</evidence>
<dbReference type="RefSeq" id="WP_148065569.1">
    <property type="nucleotide sequence ID" value="NZ_VRYZ01000008.1"/>
</dbReference>
<dbReference type="OrthoDB" id="188290at2"/>
<dbReference type="AlphaFoldDB" id="A0A5C8ZQU7"/>
<sequence length="298" mass="33279">MPKRRLAHLDVTATVDVTSADAVTAEICRLFSRHYPDLSRDTIAGLVEDFVRLYRGDYPGFHACDVGYHDIQHVLDVTLAMVRLIDGHEHSVPEKERLGADLALAGLCAALFHDSGYIRRTHDTRHQNGAAYTRVHVSRSARWLQDYLPTVGLRRLVGPASRAVQFTNCSRHPDSLPARSAAERRLGELMGTADLIAQLSDANYVEKCRDRLFAEFVEGGLAGVQAEGYLGATYRTPDDLLDSTPAFIRWVIRERLEEGFNGAYHYAARHFGDGNPYMEAIAANYARLESRQSRGEHA</sequence>
<evidence type="ECO:0008006" key="3">
    <source>
        <dbReference type="Google" id="ProtNLM"/>
    </source>
</evidence>
<dbReference type="SUPFAM" id="SSF109604">
    <property type="entry name" value="HD-domain/PDEase-like"/>
    <property type="match status" value="1"/>
</dbReference>
<proteinExistence type="predicted"/>
<dbReference type="EMBL" id="VRYZ01000008">
    <property type="protein sequence ID" value="TXS89711.1"/>
    <property type="molecule type" value="Genomic_DNA"/>
</dbReference>
<dbReference type="Gene3D" id="1.10.3210.10">
    <property type="entry name" value="Hypothetical protein af1432"/>
    <property type="match status" value="1"/>
</dbReference>
<accession>A0A5C8ZQU7</accession>
<dbReference type="Proteomes" id="UP000321933">
    <property type="component" value="Unassembled WGS sequence"/>
</dbReference>